<proteinExistence type="predicted"/>
<name>A0A7J0C4T0_9ACTN</name>
<feature type="compositionally biased region" description="Low complexity" evidence="1">
    <location>
        <begin position="61"/>
        <end position="74"/>
    </location>
</feature>
<evidence type="ECO:0000313" key="3">
    <source>
        <dbReference type="Proteomes" id="UP000498980"/>
    </source>
</evidence>
<feature type="region of interest" description="Disordered" evidence="1">
    <location>
        <begin position="1"/>
        <end position="146"/>
    </location>
</feature>
<comment type="caution">
    <text evidence="2">The sequence shown here is derived from an EMBL/GenBank/DDBJ whole genome shotgun (WGS) entry which is preliminary data.</text>
</comment>
<feature type="compositionally biased region" description="Basic and acidic residues" evidence="1">
    <location>
        <begin position="111"/>
        <end position="129"/>
    </location>
</feature>
<evidence type="ECO:0000313" key="2">
    <source>
        <dbReference type="EMBL" id="GFM96954.1"/>
    </source>
</evidence>
<gene>
    <name evidence="2" type="ORF">Sfulv_17650</name>
</gene>
<keyword evidence="3" id="KW-1185">Reference proteome</keyword>
<protein>
    <submittedName>
        <fullName evidence="2">Uncharacterized protein</fullName>
    </submittedName>
</protein>
<accession>A0A7J0C4T0</accession>
<feature type="compositionally biased region" description="Polar residues" evidence="1">
    <location>
        <begin position="1"/>
        <end position="10"/>
    </location>
</feature>
<dbReference type="EMBL" id="BLWC01000001">
    <property type="protein sequence ID" value="GFM96954.1"/>
    <property type="molecule type" value="Genomic_DNA"/>
</dbReference>
<feature type="compositionally biased region" description="Basic and acidic residues" evidence="1">
    <location>
        <begin position="19"/>
        <end position="29"/>
    </location>
</feature>
<dbReference type="AlphaFoldDB" id="A0A7J0C4T0"/>
<dbReference type="Proteomes" id="UP000498980">
    <property type="component" value="Unassembled WGS sequence"/>
</dbReference>
<reference evidence="2 3" key="1">
    <citation type="submission" date="2020-05" db="EMBL/GenBank/DDBJ databases">
        <title>Whole genome shotgun sequence of Streptomyces fulvorobeus NBRC 15897.</title>
        <authorList>
            <person name="Komaki H."/>
            <person name="Tamura T."/>
        </authorList>
    </citation>
    <scope>NUCLEOTIDE SEQUENCE [LARGE SCALE GENOMIC DNA]</scope>
    <source>
        <strain evidence="2 3">NBRC 15897</strain>
    </source>
</reference>
<evidence type="ECO:0000256" key="1">
    <source>
        <dbReference type="SAM" id="MobiDB-lite"/>
    </source>
</evidence>
<sequence>MGAGVSQQCGGTHPGPGERLGRFRSRDGRASVVQPHLGSLVDVLGGGLGDEEPARGEQVRRPPQQQGRVAADADVAVEEQDSAPAALPGKRFEDRPAQGGTTESPGTVDRGIADVDTERAVTAGRERGHQPPGSAPDVQDGSLTTA</sequence>
<organism evidence="2 3">
    <name type="scientific">Streptomyces fulvorobeus</name>
    <dbReference type="NCBI Taxonomy" id="284028"/>
    <lineage>
        <taxon>Bacteria</taxon>
        <taxon>Bacillati</taxon>
        <taxon>Actinomycetota</taxon>
        <taxon>Actinomycetes</taxon>
        <taxon>Kitasatosporales</taxon>
        <taxon>Streptomycetaceae</taxon>
        <taxon>Streptomyces</taxon>
    </lineage>
</organism>